<dbReference type="EMBL" id="CP045798">
    <property type="protein sequence ID" value="QNB45417.1"/>
    <property type="molecule type" value="Genomic_DNA"/>
</dbReference>
<organism evidence="3 4">
    <name type="scientific">Thermanaerosceptrum fracticalcis</name>
    <dbReference type="NCBI Taxonomy" id="1712410"/>
    <lineage>
        <taxon>Bacteria</taxon>
        <taxon>Bacillati</taxon>
        <taxon>Bacillota</taxon>
        <taxon>Clostridia</taxon>
        <taxon>Eubacteriales</taxon>
        <taxon>Peptococcaceae</taxon>
        <taxon>Thermanaerosceptrum</taxon>
    </lineage>
</organism>
<gene>
    <name evidence="3" type="ORF">BR63_03250</name>
</gene>
<evidence type="ECO:0000313" key="4">
    <source>
        <dbReference type="Proteomes" id="UP000515847"/>
    </source>
</evidence>
<dbReference type="GO" id="GO:0016787">
    <property type="term" value="F:hydrolase activity"/>
    <property type="evidence" value="ECO:0007669"/>
    <property type="project" value="UniProtKB-KW"/>
</dbReference>
<dbReference type="InterPro" id="IPR003607">
    <property type="entry name" value="HD/PDEase_dom"/>
</dbReference>
<dbReference type="Gene3D" id="2.40.50.140">
    <property type="entry name" value="Nucleic acid-binding proteins"/>
    <property type="match status" value="1"/>
</dbReference>
<evidence type="ECO:0000259" key="2">
    <source>
        <dbReference type="Pfam" id="PF01966"/>
    </source>
</evidence>
<dbReference type="PANTHER" id="PTHR37294:SF1">
    <property type="entry name" value="3'-5' EXORIBONUCLEASE YHAM"/>
    <property type="match status" value="1"/>
</dbReference>
<keyword evidence="4" id="KW-1185">Reference proteome</keyword>
<evidence type="ECO:0000256" key="1">
    <source>
        <dbReference type="ARBA" id="ARBA00022801"/>
    </source>
</evidence>
<sequence length="307" mass="34990">MIKDLEKGQSIIGYFAVKDIAEKETKEQKKYLDLTLVDSSGEINAKVWDISQSLLGEMPQKSEIVKTDANVEEYKGVLQLKINRIRRAKADDDYDLDAIIPKAPVPVEKMYAVLCRFIEAISNDSLKQAVAKIIEEHKEKIMYYPAAKTNHHSYMGGWLHHTTTMLLAAERLSTLYQVNTDLLYAGIILHDIGKLYEYQADNTGLGTEYSLEGELLGHIAIGIRIIERAEGLDDEQKLLLQHIILSHHQNPEWGSPKRPMLKEAELLHHLDMIDSRMNDFLKAENQTQQGCLTPKIFQLDRKIYCTG</sequence>
<evidence type="ECO:0000313" key="3">
    <source>
        <dbReference type="EMBL" id="QNB45417.1"/>
    </source>
</evidence>
<dbReference type="CDD" id="cd04492">
    <property type="entry name" value="YhaM_OBF_like"/>
    <property type="match status" value="1"/>
</dbReference>
<dbReference type="AlphaFoldDB" id="A0A7G6E013"/>
<dbReference type="InterPro" id="IPR050798">
    <property type="entry name" value="YhaM_exoribonuc/phosphodiest"/>
</dbReference>
<dbReference type="Gene3D" id="1.10.3210.10">
    <property type="entry name" value="Hypothetical protein af1432"/>
    <property type="match status" value="1"/>
</dbReference>
<dbReference type="Proteomes" id="UP000515847">
    <property type="component" value="Chromosome"/>
</dbReference>
<accession>A0A7G6E013</accession>
<dbReference type="InterPro" id="IPR006674">
    <property type="entry name" value="HD_domain"/>
</dbReference>
<dbReference type="OrthoDB" id="9778453at2"/>
<keyword evidence="1" id="KW-0378">Hydrolase</keyword>
<feature type="domain" description="HD" evidence="2">
    <location>
        <begin position="159"/>
        <end position="274"/>
    </location>
</feature>
<dbReference type="SUPFAM" id="SSF50249">
    <property type="entry name" value="Nucleic acid-binding proteins"/>
    <property type="match status" value="1"/>
</dbReference>
<dbReference type="CDD" id="cd00077">
    <property type="entry name" value="HDc"/>
    <property type="match status" value="1"/>
</dbReference>
<reference evidence="3 4" key="1">
    <citation type="journal article" date="2019" name="Front. Microbiol.">
        <title>Thermoanaerosceptrum fracticalcis gen. nov. sp. nov., a Novel Fumarate-Fermenting Microorganism From a Deep Fractured Carbonate Aquifer of the US Great Basin.</title>
        <authorList>
            <person name="Hamilton-Brehm S.D."/>
            <person name="Stewart L.E."/>
            <person name="Zavarin M."/>
            <person name="Caldwell M."/>
            <person name="Lawson P.A."/>
            <person name="Onstott T.C."/>
            <person name="Grzymski J."/>
            <person name="Neveux I."/>
            <person name="Lollar B.S."/>
            <person name="Russell C.E."/>
            <person name="Moser D.P."/>
        </authorList>
    </citation>
    <scope>NUCLEOTIDE SEQUENCE [LARGE SCALE GENOMIC DNA]</scope>
    <source>
        <strain evidence="3 4">DRI-13</strain>
    </source>
</reference>
<protein>
    <submittedName>
        <fullName evidence="3">HD domain-containing protein</fullName>
    </submittedName>
</protein>
<dbReference type="InterPro" id="IPR012340">
    <property type="entry name" value="NA-bd_OB-fold"/>
</dbReference>
<dbReference type="SUPFAM" id="SSF109604">
    <property type="entry name" value="HD-domain/PDEase-like"/>
    <property type="match status" value="1"/>
</dbReference>
<dbReference type="KEGG" id="tfr:BR63_03250"/>
<proteinExistence type="predicted"/>
<dbReference type="PANTHER" id="PTHR37294">
    <property type="entry name" value="3'-5' EXORIBONUCLEASE YHAM"/>
    <property type="match status" value="1"/>
</dbReference>
<dbReference type="Pfam" id="PF01966">
    <property type="entry name" value="HD"/>
    <property type="match status" value="1"/>
</dbReference>
<name>A0A7G6E013_THEFR</name>
<dbReference type="GO" id="GO:0031125">
    <property type="term" value="P:rRNA 3'-end processing"/>
    <property type="evidence" value="ECO:0007669"/>
    <property type="project" value="TreeGrafter"/>
</dbReference>
<dbReference type="RefSeq" id="WP_034423044.1">
    <property type="nucleotide sequence ID" value="NZ_CP045798.1"/>
</dbReference>